<dbReference type="InterPro" id="IPR036736">
    <property type="entry name" value="ACP-like_sf"/>
</dbReference>
<feature type="region of interest" description="Disordered" evidence="1">
    <location>
        <begin position="39"/>
        <end position="63"/>
    </location>
</feature>
<evidence type="ECO:0000313" key="2">
    <source>
        <dbReference type="EMBL" id="CAK0804870.1"/>
    </source>
</evidence>
<comment type="caution">
    <text evidence="2">The sequence shown here is derived from an EMBL/GenBank/DDBJ whole genome shotgun (WGS) entry which is preliminary data.</text>
</comment>
<dbReference type="EMBL" id="CAUYUJ010003335">
    <property type="protein sequence ID" value="CAK0804870.1"/>
    <property type="molecule type" value="Genomic_DNA"/>
</dbReference>
<evidence type="ECO:0000256" key="1">
    <source>
        <dbReference type="SAM" id="MobiDB-lite"/>
    </source>
</evidence>
<evidence type="ECO:0000313" key="3">
    <source>
        <dbReference type="Proteomes" id="UP001189429"/>
    </source>
</evidence>
<organism evidence="2 3">
    <name type="scientific">Prorocentrum cordatum</name>
    <dbReference type="NCBI Taxonomy" id="2364126"/>
    <lineage>
        <taxon>Eukaryota</taxon>
        <taxon>Sar</taxon>
        <taxon>Alveolata</taxon>
        <taxon>Dinophyceae</taxon>
        <taxon>Prorocentrales</taxon>
        <taxon>Prorocentraceae</taxon>
        <taxon>Prorocentrum</taxon>
    </lineage>
</organism>
<name>A0ABN9QIJ6_9DINO</name>
<protein>
    <submittedName>
        <fullName evidence="2">Uncharacterized protein</fullName>
    </submittedName>
</protein>
<keyword evidence="3" id="KW-1185">Reference proteome</keyword>
<dbReference type="Gene3D" id="1.10.1200.10">
    <property type="entry name" value="ACP-like"/>
    <property type="match status" value="1"/>
</dbReference>
<sequence length="332" mass="34280">MLRDALQIVGNLHLTKGDSELALEVAEDALGVFQRLQERTSSGGRTRGALRRRQGSTSSSGRSADLQWRVKLQSDSKQQASRMRIAEKRAQELYSVAVKAARAAVDAARACGEKRSLAGSLHLLGLTLGASRVEAACKEALQHALAASRLSHECGDCNLEAQALLAQADLRLLLGEQPSLLGAPSSLEPLGHLAGGAGQAAEGGAGEIGAHLGGMKISHAPAGAAALLGGLDEPPQASQATADPPAAEASAEMLGVVARLAKSAIGFPDEIDQEGGRRPHGRRHGQSLGSVLPQWRPAEDLGLKLPSTLVLDHPTLREVAAQLQELGGGGAG</sequence>
<gene>
    <name evidence="2" type="ORF">PCOR1329_LOCUS11549</name>
</gene>
<reference evidence="2" key="1">
    <citation type="submission" date="2023-10" db="EMBL/GenBank/DDBJ databases">
        <authorList>
            <person name="Chen Y."/>
            <person name="Shah S."/>
            <person name="Dougan E. K."/>
            <person name="Thang M."/>
            <person name="Chan C."/>
        </authorList>
    </citation>
    <scope>NUCLEOTIDE SEQUENCE [LARGE SCALE GENOMIC DNA]</scope>
</reference>
<dbReference type="Proteomes" id="UP001189429">
    <property type="component" value="Unassembled WGS sequence"/>
</dbReference>
<feature type="region of interest" description="Disordered" evidence="1">
    <location>
        <begin position="269"/>
        <end position="290"/>
    </location>
</feature>
<accession>A0ABN9QIJ6</accession>
<dbReference type="SUPFAM" id="SSF47336">
    <property type="entry name" value="ACP-like"/>
    <property type="match status" value="1"/>
</dbReference>
<proteinExistence type="predicted"/>